<dbReference type="Pfam" id="PF13473">
    <property type="entry name" value="Cupredoxin_1"/>
    <property type="match status" value="1"/>
</dbReference>
<feature type="domain" description="EfeO-type cupredoxin-like" evidence="1">
    <location>
        <begin position="14"/>
        <end position="101"/>
    </location>
</feature>
<dbReference type="RefSeq" id="WP_095123643.1">
    <property type="nucleotide sequence ID" value="NZ_LT906454.1"/>
</dbReference>
<dbReference type="SUPFAM" id="SSF49503">
    <property type="entry name" value="Cupredoxins"/>
    <property type="match status" value="1"/>
</dbReference>
<protein>
    <submittedName>
        <fullName evidence="2">Cu2+-exporting ATPase</fullName>
    </submittedName>
</protein>
<dbReference type="EMBL" id="LT906454">
    <property type="protein sequence ID" value="SNV47696.1"/>
    <property type="molecule type" value="Genomic_DNA"/>
</dbReference>
<dbReference type="InterPro" id="IPR008972">
    <property type="entry name" value="Cupredoxin"/>
</dbReference>
<organism evidence="2 3">
    <name type="scientific">Streptococcus acidominimus</name>
    <dbReference type="NCBI Taxonomy" id="1326"/>
    <lineage>
        <taxon>Bacteria</taxon>
        <taxon>Bacillati</taxon>
        <taxon>Bacillota</taxon>
        <taxon>Bacilli</taxon>
        <taxon>Lactobacillales</taxon>
        <taxon>Streptococcaceae</taxon>
        <taxon>Streptococcus</taxon>
    </lineage>
</organism>
<accession>A0A239XNB9</accession>
<dbReference type="Gene3D" id="2.60.40.420">
    <property type="entry name" value="Cupredoxins - blue copper proteins"/>
    <property type="match status" value="1"/>
</dbReference>
<dbReference type="Proteomes" id="UP000215144">
    <property type="component" value="Chromosome 1"/>
</dbReference>
<reference evidence="2 3" key="1">
    <citation type="submission" date="2017-06" db="EMBL/GenBank/DDBJ databases">
        <authorList>
            <consortium name="Pathogen Informatics"/>
        </authorList>
    </citation>
    <scope>NUCLEOTIDE SEQUENCE [LARGE SCALE GENOMIC DNA]</scope>
    <source>
        <strain evidence="2 3">NCTC11291</strain>
    </source>
</reference>
<dbReference type="KEGG" id="saco:SAME_02412"/>
<evidence type="ECO:0000313" key="2">
    <source>
        <dbReference type="EMBL" id="SNV47696.1"/>
    </source>
</evidence>
<dbReference type="InterPro" id="IPR028096">
    <property type="entry name" value="EfeO_Cupredoxin"/>
</dbReference>
<dbReference type="OrthoDB" id="9800141at2"/>
<proteinExistence type="predicted"/>
<sequence length="102" mass="11372">MFFKKKNVGKAVVKDGVQEVRVTVDGGYKPDRLELSVGVPAKIIFNRQTDSACFAQVVFPDFDIKADLPVHEDFAIEFIPKEKGEFGFACGMDMYHGSLIVK</sequence>
<evidence type="ECO:0000313" key="3">
    <source>
        <dbReference type="Proteomes" id="UP000215144"/>
    </source>
</evidence>
<evidence type="ECO:0000259" key="1">
    <source>
        <dbReference type="Pfam" id="PF13473"/>
    </source>
</evidence>
<gene>
    <name evidence="2" type="ORF">SAMEA4504048_02412</name>
</gene>
<dbReference type="AlphaFoldDB" id="A0A239XNB9"/>
<name>A0A239XNB9_STRAI</name>